<dbReference type="Pfam" id="PF08863">
    <property type="entry name" value="YolD"/>
    <property type="match status" value="1"/>
</dbReference>
<dbReference type="AlphaFoldDB" id="A0A3M8B3A6"/>
<comment type="caution">
    <text evidence="1">The sequence shown here is derived from an EMBL/GenBank/DDBJ whole genome shotgun (WGS) entry which is preliminary data.</text>
</comment>
<dbReference type="OrthoDB" id="2476215at2"/>
<name>A0A3M8B3A6_9BACL</name>
<reference evidence="1 2" key="1">
    <citation type="submission" date="2018-10" db="EMBL/GenBank/DDBJ databases">
        <title>Phylogenomics of Brevibacillus.</title>
        <authorList>
            <person name="Dunlap C."/>
        </authorList>
    </citation>
    <scope>NUCLEOTIDE SEQUENCE [LARGE SCALE GENOMIC DNA]</scope>
    <source>
        <strain evidence="1 2">DSM 100115</strain>
    </source>
</reference>
<protein>
    <submittedName>
        <fullName evidence="1">YolD-like family protein</fullName>
    </submittedName>
</protein>
<dbReference type="InterPro" id="IPR014962">
    <property type="entry name" value="YolD"/>
</dbReference>
<dbReference type="Proteomes" id="UP000268829">
    <property type="component" value="Unassembled WGS sequence"/>
</dbReference>
<evidence type="ECO:0000313" key="2">
    <source>
        <dbReference type="Proteomes" id="UP000268829"/>
    </source>
</evidence>
<organism evidence="1 2">
    <name type="scientific">Brevibacillus gelatini</name>
    <dbReference type="NCBI Taxonomy" id="1655277"/>
    <lineage>
        <taxon>Bacteria</taxon>
        <taxon>Bacillati</taxon>
        <taxon>Bacillota</taxon>
        <taxon>Bacilli</taxon>
        <taxon>Bacillales</taxon>
        <taxon>Paenibacillaceae</taxon>
        <taxon>Brevibacillus</taxon>
    </lineage>
</organism>
<keyword evidence="2" id="KW-1185">Reference proteome</keyword>
<evidence type="ECO:0000313" key="1">
    <source>
        <dbReference type="EMBL" id="RNB57916.1"/>
    </source>
</evidence>
<accession>A0A3M8B3A6</accession>
<sequence>MASKIENMWAASRFVLPEQRELYLQHREDMKLVKMPELEQDELESFHYLIRDSAREDYAITITWWQPVKEDLGKTCSMWGVIKWMDQNSRRVKLVNDEESRWIQMDAIIEVIP</sequence>
<gene>
    <name evidence="1" type="ORF">EDM57_09370</name>
</gene>
<proteinExistence type="predicted"/>
<dbReference type="EMBL" id="RHHS01000020">
    <property type="protein sequence ID" value="RNB57916.1"/>
    <property type="molecule type" value="Genomic_DNA"/>
</dbReference>
<dbReference type="RefSeq" id="WP_122904507.1">
    <property type="nucleotide sequence ID" value="NZ_RHHS01000020.1"/>
</dbReference>